<reference evidence="7 8" key="1">
    <citation type="submission" date="2020-03" db="EMBL/GenBank/DDBJ databases">
        <title>Leucobacter sp. nov., isolated from beetles.</title>
        <authorList>
            <person name="Hyun D.-W."/>
            <person name="Bae J.-W."/>
        </authorList>
    </citation>
    <scope>NUCLEOTIDE SEQUENCE [LARGE SCALE GENOMIC DNA]</scope>
    <source>
        <strain evidence="7 8">HDW9B</strain>
    </source>
</reference>
<dbReference type="Gene3D" id="1.10.357.10">
    <property type="entry name" value="Tetracycline Repressor, domain 2"/>
    <property type="match status" value="1"/>
</dbReference>
<keyword evidence="2" id="KW-0805">Transcription regulation</keyword>
<proteinExistence type="predicted"/>
<evidence type="ECO:0000256" key="2">
    <source>
        <dbReference type="ARBA" id="ARBA00023015"/>
    </source>
</evidence>
<dbReference type="EMBL" id="CP049934">
    <property type="protein sequence ID" value="QIM16243.1"/>
    <property type="molecule type" value="Genomic_DNA"/>
</dbReference>
<keyword evidence="3 5" id="KW-0238">DNA-binding</keyword>
<keyword evidence="8" id="KW-1185">Reference proteome</keyword>
<evidence type="ECO:0000313" key="7">
    <source>
        <dbReference type="EMBL" id="QIM16243.1"/>
    </source>
</evidence>
<sequence>MPKIIDHDQRRKDIVDVTWNLIVEGGIEAATMREIASRAGFANGALKHYFSGKDSIVKGAYESSLHALSERLDAHVAGKRGIEALEDSIRFTLPIQEEDATAARVLLSFWERCVFSPELNHDYDEHLSGWTTEYLQYLKEGREDGDILNPTSDAQLANEIIMMVLGATVTRVVSPAFFVPEILEAQVTDYIARLRRSDLP</sequence>
<dbReference type="AlphaFoldDB" id="A0A6G8FIW6"/>
<evidence type="ECO:0000259" key="6">
    <source>
        <dbReference type="PROSITE" id="PS50977"/>
    </source>
</evidence>
<evidence type="ECO:0000256" key="3">
    <source>
        <dbReference type="ARBA" id="ARBA00023125"/>
    </source>
</evidence>
<keyword evidence="4" id="KW-0804">Transcription</keyword>
<dbReference type="SUPFAM" id="SSF46689">
    <property type="entry name" value="Homeodomain-like"/>
    <property type="match status" value="1"/>
</dbReference>
<name>A0A6G8FIW6_9MICO</name>
<gene>
    <name evidence="7" type="ORF">G7067_07120</name>
</gene>
<feature type="domain" description="HTH tetR-type" evidence="6">
    <location>
        <begin position="8"/>
        <end position="68"/>
    </location>
</feature>
<dbReference type="Proteomes" id="UP000501387">
    <property type="component" value="Chromosome"/>
</dbReference>
<keyword evidence="1" id="KW-0678">Repressor</keyword>
<dbReference type="PRINTS" id="PR00455">
    <property type="entry name" value="HTHTETR"/>
</dbReference>
<dbReference type="GO" id="GO:0000976">
    <property type="term" value="F:transcription cis-regulatory region binding"/>
    <property type="evidence" value="ECO:0007669"/>
    <property type="project" value="TreeGrafter"/>
</dbReference>
<protein>
    <submittedName>
        <fullName evidence="7">TetR/AcrR family transcriptional regulator</fullName>
    </submittedName>
</protein>
<dbReference type="InterPro" id="IPR036271">
    <property type="entry name" value="Tet_transcr_reg_TetR-rel_C_sf"/>
</dbReference>
<dbReference type="PANTHER" id="PTHR30055">
    <property type="entry name" value="HTH-TYPE TRANSCRIPTIONAL REGULATOR RUTR"/>
    <property type="match status" value="1"/>
</dbReference>
<evidence type="ECO:0000313" key="8">
    <source>
        <dbReference type="Proteomes" id="UP000501387"/>
    </source>
</evidence>
<dbReference type="InterPro" id="IPR001647">
    <property type="entry name" value="HTH_TetR"/>
</dbReference>
<evidence type="ECO:0000256" key="5">
    <source>
        <dbReference type="PROSITE-ProRule" id="PRU00335"/>
    </source>
</evidence>
<dbReference type="InterPro" id="IPR009057">
    <property type="entry name" value="Homeodomain-like_sf"/>
</dbReference>
<dbReference type="Pfam" id="PF13977">
    <property type="entry name" value="TetR_C_6"/>
    <property type="match status" value="1"/>
</dbReference>
<dbReference type="InterPro" id="IPR050109">
    <property type="entry name" value="HTH-type_TetR-like_transc_reg"/>
</dbReference>
<evidence type="ECO:0000256" key="4">
    <source>
        <dbReference type="ARBA" id="ARBA00023163"/>
    </source>
</evidence>
<dbReference type="SUPFAM" id="SSF48498">
    <property type="entry name" value="Tetracyclin repressor-like, C-terminal domain"/>
    <property type="match status" value="1"/>
</dbReference>
<evidence type="ECO:0000256" key="1">
    <source>
        <dbReference type="ARBA" id="ARBA00022491"/>
    </source>
</evidence>
<dbReference type="PROSITE" id="PS50977">
    <property type="entry name" value="HTH_TETR_2"/>
    <property type="match status" value="1"/>
</dbReference>
<dbReference type="PANTHER" id="PTHR30055:SF226">
    <property type="entry name" value="HTH-TYPE TRANSCRIPTIONAL REGULATOR PKSA"/>
    <property type="match status" value="1"/>
</dbReference>
<dbReference type="KEGG" id="lins:G7067_07120"/>
<dbReference type="RefSeq" id="WP_166323069.1">
    <property type="nucleotide sequence ID" value="NZ_CP049934.1"/>
</dbReference>
<dbReference type="GO" id="GO:0003700">
    <property type="term" value="F:DNA-binding transcription factor activity"/>
    <property type="evidence" value="ECO:0007669"/>
    <property type="project" value="TreeGrafter"/>
</dbReference>
<feature type="DNA-binding region" description="H-T-H motif" evidence="5">
    <location>
        <begin position="31"/>
        <end position="50"/>
    </location>
</feature>
<organism evidence="7 8">
    <name type="scientific">Leucobacter insecticola</name>
    <dbReference type="NCBI Taxonomy" id="2714934"/>
    <lineage>
        <taxon>Bacteria</taxon>
        <taxon>Bacillati</taxon>
        <taxon>Actinomycetota</taxon>
        <taxon>Actinomycetes</taxon>
        <taxon>Micrococcales</taxon>
        <taxon>Microbacteriaceae</taxon>
        <taxon>Leucobacter</taxon>
    </lineage>
</organism>
<accession>A0A6G8FIW6</accession>
<dbReference type="InterPro" id="IPR039538">
    <property type="entry name" value="BetI_C"/>
</dbReference>
<dbReference type="Pfam" id="PF00440">
    <property type="entry name" value="TetR_N"/>
    <property type="match status" value="1"/>
</dbReference>